<organism evidence="3 4">
    <name type="scientific">Halobium palmae</name>
    <dbReference type="NCBI Taxonomy" id="1776492"/>
    <lineage>
        <taxon>Archaea</taxon>
        <taxon>Methanobacteriati</taxon>
        <taxon>Methanobacteriota</taxon>
        <taxon>Stenosarchaea group</taxon>
        <taxon>Halobacteria</taxon>
        <taxon>Halobacteriales</taxon>
        <taxon>Haloferacaceae</taxon>
        <taxon>Halobium</taxon>
    </lineage>
</organism>
<protein>
    <submittedName>
        <fullName evidence="3">AGE family epimerase/isomerase</fullName>
    </submittedName>
</protein>
<proteinExistence type="inferred from homology"/>
<feature type="non-terminal residue" evidence="3">
    <location>
        <position position="1"/>
    </location>
</feature>
<dbReference type="Proteomes" id="UP001596328">
    <property type="component" value="Unassembled WGS sequence"/>
</dbReference>
<feature type="non-terminal residue" evidence="3">
    <location>
        <position position="183"/>
    </location>
</feature>
<dbReference type="EMBL" id="JBHSWU010001493">
    <property type="protein sequence ID" value="MFC6726899.1"/>
    <property type="molecule type" value="Genomic_DNA"/>
</dbReference>
<comment type="caution">
    <text evidence="3">The sequence shown here is derived from an EMBL/GenBank/DDBJ whole genome shotgun (WGS) entry which is preliminary data.</text>
</comment>
<sequence>DRHLARAFAVAETLTSDLAAETDGLLWEHYDESWTHDFEHNRDDPEHTFRPWGYQPGHHVEWAKLLLLLDRHRSEPWLARRAGELFDAAVELGWDEEHGGFYYTVDLNGDPVVDDKYGWAVAEAIGASALLREVDDAYDDWYDRLWSYARERFVDRGHGNWYGKLDREGERPSPNRGVAVEPG</sequence>
<evidence type="ECO:0000313" key="4">
    <source>
        <dbReference type="Proteomes" id="UP001596328"/>
    </source>
</evidence>
<keyword evidence="4" id="KW-1185">Reference proteome</keyword>
<gene>
    <name evidence="3" type="ORF">ACFQE1_21480</name>
</gene>
<name>A0ABD5S5C6_9EURY</name>
<dbReference type="InterPro" id="IPR012341">
    <property type="entry name" value="6hp_glycosidase-like_sf"/>
</dbReference>
<dbReference type="GO" id="GO:0016853">
    <property type="term" value="F:isomerase activity"/>
    <property type="evidence" value="ECO:0007669"/>
    <property type="project" value="UniProtKB-KW"/>
</dbReference>
<accession>A0ABD5S5C6</accession>
<dbReference type="Gene3D" id="1.50.10.10">
    <property type="match status" value="1"/>
</dbReference>
<evidence type="ECO:0000256" key="2">
    <source>
        <dbReference type="ARBA" id="ARBA00023235"/>
    </source>
</evidence>
<dbReference type="InterPro" id="IPR010819">
    <property type="entry name" value="AGE/CE"/>
</dbReference>
<dbReference type="PANTHER" id="PTHR15108">
    <property type="entry name" value="N-ACYLGLUCOSAMINE-2-EPIMERASE"/>
    <property type="match status" value="1"/>
</dbReference>
<comment type="similarity">
    <text evidence="1">Belongs to the N-acylglucosamine 2-epimerase family.</text>
</comment>
<dbReference type="Pfam" id="PF07221">
    <property type="entry name" value="GlcNAc_2-epim"/>
    <property type="match status" value="1"/>
</dbReference>
<keyword evidence="2" id="KW-0413">Isomerase</keyword>
<reference evidence="3 4" key="1">
    <citation type="journal article" date="2019" name="Int. J. Syst. Evol. Microbiol.">
        <title>The Global Catalogue of Microorganisms (GCM) 10K type strain sequencing project: providing services to taxonomists for standard genome sequencing and annotation.</title>
        <authorList>
            <consortium name="The Broad Institute Genomics Platform"/>
            <consortium name="The Broad Institute Genome Sequencing Center for Infectious Disease"/>
            <person name="Wu L."/>
            <person name="Ma J."/>
        </authorList>
    </citation>
    <scope>NUCLEOTIDE SEQUENCE [LARGE SCALE GENOMIC DNA]</scope>
    <source>
        <strain evidence="3 4">NBRC 111368</strain>
    </source>
</reference>
<evidence type="ECO:0000313" key="3">
    <source>
        <dbReference type="EMBL" id="MFC6726899.1"/>
    </source>
</evidence>
<dbReference type="InterPro" id="IPR008928">
    <property type="entry name" value="6-hairpin_glycosidase_sf"/>
</dbReference>
<dbReference type="AlphaFoldDB" id="A0ABD5S5C6"/>
<evidence type="ECO:0000256" key="1">
    <source>
        <dbReference type="ARBA" id="ARBA00008558"/>
    </source>
</evidence>
<dbReference type="SUPFAM" id="SSF48208">
    <property type="entry name" value="Six-hairpin glycosidases"/>
    <property type="match status" value="1"/>
</dbReference>